<sequence length="268" mass="28359">MITAGVDLATEPKGTALAVIEWSEPTGRVADRGAGAGAATATATAAASLTSLTLGVDDALVADTAERVDKLGIDCAFGWPDDFVEFLVAHHEGQALDPGVDGGIDWRRTLAYRETDRVVRERTGRWPLSVSTDRLGLTAMRAAGMLARIAERGVPIDRSGSGLVVEIYPVASLRLWGLVTAGYRADALRRAELIDDLLAAAPWFDMQGFRPLMLGSTDAFDAVVAALATRAAAVGLVDPPGERMLARARREGWVALPNGSLQSLVDPR</sequence>
<dbReference type="RefSeq" id="WP_116412990.1">
    <property type="nucleotide sequence ID" value="NZ_NBXB01000045.1"/>
</dbReference>
<dbReference type="OrthoDB" id="4870479at2"/>
<dbReference type="EMBL" id="NBXB01000045">
    <property type="protein sequence ID" value="RFA12217.1"/>
    <property type="molecule type" value="Genomic_DNA"/>
</dbReference>
<name>A0A3E0VTJ5_9MICO</name>
<proteinExistence type="predicted"/>
<evidence type="ECO:0000313" key="1">
    <source>
        <dbReference type="EMBL" id="RFA12217.1"/>
    </source>
</evidence>
<dbReference type="GO" id="GO:0008483">
    <property type="term" value="F:transaminase activity"/>
    <property type="evidence" value="ECO:0007669"/>
    <property type="project" value="UniProtKB-KW"/>
</dbReference>
<organism evidence="1 2">
    <name type="scientific">Subtercola boreus</name>
    <dbReference type="NCBI Taxonomy" id="120213"/>
    <lineage>
        <taxon>Bacteria</taxon>
        <taxon>Bacillati</taxon>
        <taxon>Actinomycetota</taxon>
        <taxon>Actinomycetes</taxon>
        <taxon>Micrococcales</taxon>
        <taxon>Microbacteriaceae</taxon>
        <taxon>Subtercola</taxon>
    </lineage>
</organism>
<accession>A0A3E0VTJ5</accession>
<dbReference type="Pfam" id="PF04250">
    <property type="entry name" value="DUF429"/>
    <property type="match status" value="1"/>
</dbReference>
<reference evidence="1 2" key="1">
    <citation type="submission" date="2017-04" db="EMBL/GenBank/DDBJ databases">
        <title>Comparative genome analysis of Subtercola boreus.</title>
        <authorList>
            <person name="Cho Y.-J."/>
            <person name="Cho A."/>
            <person name="Kim O.-S."/>
            <person name="Lee J.-I."/>
        </authorList>
    </citation>
    <scope>NUCLEOTIDE SEQUENCE [LARGE SCALE GENOMIC DNA]</scope>
    <source>
        <strain evidence="1 2">P27479</strain>
    </source>
</reference>
<dbReference type="AlphaFoldDB" id="A0A3E0VTJ5"/>
<dbReference type="Proteomes" id="UP000256541">
    <property type="component" value="Unassembled WGS sequence"/>
</dbReference>
<evidence type="ECO:0000313" key="2">
    <source>
        <dbReference type="Proteomes" id="UP000256541"/>
    </source>
</evidence>
<keyword evidence="1" id="KW-0032">Aminotransferase</keyword>
<gene>
    <name evidence="1" type="ORF">B7R22_17475</name>
</gene>
<comment type="caution">
    <text evidence="1">The sequence shown here is derived from an EMBL/GenBank/DDBJ whole genome shotgun (WGS) entry which is preliminary data.</text>
</comment>
<keyword evidence="1" id="KW-0808">Transferase</keyword>
<protein>
    <submittedName>
        <fullName evidence="1">Branched-chain amino acid aminotransferase</fullName>
    </submittedName>
</protein>
<dbReference type="InterPro" id="IPR007362">
    <property type="entry name" value="DUF429"/>
</dbReference>